<proteinExistence type="predicted"/>
<dbReference type="AlphaFoldDB" id="A0A853EPF1"/>
<dbReference type="Pfam" id="PF09339">
    <property type="entry name" value="HTH_IclR"/>
    <property type="match status" value="1"/>
</dbReference>
<dbReference type="InterPro" id="IPR005471">
    <property type="entry name" value="Tscrpt_reg_IclR_N"/>
</dbReference>
<dbReference type="Gene3D" id="1.10.10.10">
    <property type="entry name" value="Winged helix-like DNA-binding domain superfamily/Winged helix DNA-binding domain"/>
    <property type="match status" value="1"/>
</dbReference>
<reference evidence="2 3" key="1">
    <citation type="submission" date="2020-07" db="EMBL/GenBank/DDBJ databases">
        <title>MOT database genomes.</title>
        <authorList>
            <person name="Joseph S."/>
            <person name="Aduse-Opoku J."/>
            <person name="Hashim A."/>
            <person name="Wade W."/>
            <person name="Curtis M."/>
        </authorList>
    </citation>
    <scope>NUCLEOTIDE SEQUENCE [LARGE SCALE GENOMIC DNA]</scope>
    <source>
        <strain evidence="2 3">DSM 100099</strain>
    </source>
</reference>
<dbReference type="CDD" id="cd00090">
    <property type="entry name" value="HTH_ARSR"/>
    <property type="match status" value="1"/>
</dbReference>
<evidence type="ECO:0000313" key="3">
    <source>
        <dbReference type="Proteomes" id="UP000561011"/>
    </source>
</evidence>
<dbReference type="InterPro" id="IPR036388">
    <property type="entry name" value="WH-like_DNA-bd_sf"/>
</dbReference>
<dbReference type="Proteomes" id="UP000561011">
    <property type="component" value="Unassembled WGS sequence"/>
</dbReference>
<evidence type="ECO:0000313" key="2">
    <source>
        <dbReference type="EMBL" id="NYS92356.1"/>
    </source>
</evidence>
<name>A0A853EPF1_9MICO</name>
<dbReference type="SUPFAM" id="SSF46785">
    <property type="entry name" value="Winged helix' DNA-binding domain"/>
    <property type="match status" value="1"/>
</dbReference>
<feature type="domain" description="HTH iclR-type" evidence="1">
    <location>
        <begin position="19"/>
        <end position="63"/>
    </location>
</feature>
<sequence length="238" mass="25370">MPGGLTDAPSGQPLGSRRAEVLDRLRAARGPLGVLDLAAATGLHPNTARFHLDGLVDDGLATRETEERTTPGRRRVLYAARGEASGPTSYGLLAEMLTGLVVTMGGGRAQAAEAGRDWGRHLVESDLPSQRASDEESLARLERVLDDVGFAPETLQDGPVAVVNLRHCPFRDVAVRHTDVVCALHLGLMQGALAELRSPWQATGLDPFVEPTLCVARIERSATTSARDPEVDDRGDEG</sequence>
<accession>A0A853EPF1</accession>
<dbReference type="EMBL" id="JACBYE010000003">
    <property type="protein sequence ID" value="NYS92356.1"/>
    <property type="molecule type" value="Genomic_DNA"/>
</dbReference>
<keyword evidence="3" id="KW-1185">Reference proteome</keyword>
<protein>
    <submittedName>
        <fullName evidence="2">Helix-turn-helix domain-containing protein</fullName>
    </submittedName>
</protein>
<organism evidence="2 3">
    <name type="scientific">Sanguibacter inulinus</name>
    <dbReference type="NCBI Taxonomy" id="60922"/>
    <lineage>
        <taxon>Bacteria</taxon>
        <taxon>Bacillati</taxon>
        <taxon>Actinomycetota</taxon>
        <taxon>Actinomycetes</taxon>
        <taxon>Micrococcales</taxon>
        <taxon>Sanguibacteraceae</taxon>
        <taxon>Sanguibacter</taxon>
    </lineage>
</organism>
<dbReference type="InterPro" id="IPR036390">
    <property type="entry name" value="WH_DNA-bd_sf"/>
</dbReference>
<evidence type="ECO:0000259" key="1">
    <source>
        <dbReference type="Pfam" id="PF09339"/>
    </source>
</evidence>
<gene>
    <name evidence="2" type="ORF">HZZ10_02255</name>
</gene>
<dbReference type="InterPro" id="IPR011991">
    <property type="entry name" value="ArsR-like_HTH"/>
</dbReference>
<dbReference type="RefSeq" id="WP_179912238.1">
    <property type="nucleotide sequence ID" value="NZ_JACBYE010000003.1"/>
</dbReference>
<comment type="caution">
    <text evidence="2">The sequence shown here is derived from an EMBL/GenBank/DDBJ whole genome shotgun (WGS) entry which is preliminary data.</text>
</comment>